<organism evidence="2 3">
    <name type="scientific">Bacteroides xylanisolvens SD CC 1b</name>
    <dbReference type="NCBI Taxonomy" id="702447"/>
    <lineage>
        <taxon>Bacteria</taxon>
        <taxon>Pseudomonadati</taxon>
        <taxon>Bacteroidota</taxon>
        <taxon>Bacteroidia</taxon>
        <taxon>Bacteroidales</taxon>
        <taxon>Bacteroidaceae</taxon>
        <taxon>Bacteroides</taxon>
    </lineage>
</organism>
<sequence>MCFIIFLLQMYKKSEDTRKFLALFIIISVFIYMATCCDSSF</sequence>
<name>W6PCA1_9BACE</name>
<gene>
    <name evidence="2" type="ORF">BN890_49730</name>
</gene>
<reference evidence="2 3" key="1">
    <citation type="submission" date="2013-12" db="EMBL/GenBank/DDBJ databases">
        <title>Improved hybrid genome assemblies of Bacteroides xylanisolvens SD CC 1b and Bacteroides xylanisolvens SD CC 2a using Illumina and 454 Sequencing.</title>
        <authorList>
            <person name="Ramaraj T."/>
            <person name="Sundararajan A."/>
            <person name="Mudge J."/>
            <person name="Schilkey F.D."/>
            <person name="Delvecchio V."/>
            <person name="Donlon M."/>
            <person name="Ziemer C."/>
        </authorList>
    </citation>
    <scope>NUCLEOTIDE SEQUENCE [LARGE SCALE GENOMIC DNA]</scope>
</reference>
<keyword evidence="1" id="KW-1133">Transmembrane helix</keyword>
<keyword evidence="1" id="KW-0472">Membrane</keyword>
<dbReference type="AlphaFoldDB" id="W6PCA1"/>
<dbReference type="EMBL" id="CBXG010000054">
    <property type="protein sequence ID" value="CDM07349.1"/>
    <property type="molecule type" value="Genomic_DNA"/>
</dbReference>
<evidence type="ECO:0000313" key="3">
    <source>
        <dbReference type="Proteomes" id="UP000019380"/>
    </source>
</evidence>
<comment type="caution">
    <text evidence="2">The sequence shown here is derived from an EMBL/GenBank/DDBJ whole genome shotgun (WGS) entry which is preliminary data.</text>
</comment>
<evidence type="ECO:0000313" key="2">
    <source>
        <dbReference type="EMBL" id="CDM07349.1"/>
    </source>
</evidence>
<feature type="transmembrane region" description="Helical" evidence="1">
    <location>
        <begin position="20"/>
        <end position="37"/>
    </location>
</feature>
<dbReference type="Proteomes" id="UP000019380">
    <property type="component" value="Unassembled WGS sequence"/>
</dbReference>
<proteinExistence type="predicted"/>
<keyword evidence="1" id="KW-0812">Transmembrane</keyword>
<protein>
    <submittedName>
        <fullName evidence="2">Uncharacterized protein</fullName>
    </submittedName>
</protein>
<accession>W6PCA1</accession>
<evidence type="ECO:0000256" key="1">
    <source>
        <dbReference type="SAM" id="Phobius"/>
    </source>
</evidence>